<dbReference type="EMBL" id="CAIJ01000445">
    <property type="protein sequence ID" value="CCI03795.1"/>
    <property type="molecule type" value="Genomic_DNA"/>
</dbReference>
<dbReference type="AlphaFoldDB" id="I4G784"/>
<name>I4G784_MICAE</name>
<evidence type="ECO:0000313" key="2">
    <source>
        <dbReference type="Proteomes" id="UP000003480"/>
    </source>
</evidence>
<gene>
    <name evidence="1" type="ORF">MICAC_50009</name>
</gene>
<organism evidence="1 2">
    <name type="scientific">Microcystis aeruginosa PCC 9443</name>
    <dbReference type="NCBI Taxonomy" id="1160281"/>
    <lineage>
        <taxon>Bacteria</taxon>
        <taxon>Bacillati</taxon>
        <taxon>Cyanobacteriota</taxon>
        <taxon>Cyanophyceae</taxon>
        <taxon>Oscillatoriophycideae</taxon>
        <taxon>Chroococcales</taxon>
        <taxon>Microcystaceae</taxon>
        <taxon>Microcystis</taxon>
    </lineage>
</organism>
<sequence length="319" mass="33505">MKNFRKHELFQIVSIVFLLFLGKQNSSLAAVIWSNITATPDEGSISIVGTGNVRTIKNIQKITPSDQRGNTISVDTLLSAVNSEDGSFTEDIAAISKAGLTAAQAILTGADPKLTLLDTTVGLIGTLVKDPISASISAASYNAVVDSPDDPIFSIALTFSAIAVVEKENNFFSSGFSKAQIQALATFNSENIPITFKTLPPVKIGNPLEISGENTIENELTAFAIRGEGNLLVNPTSRGTLSISPVVLLAQQAGGNAGSADTFSSFNLTNWTATVKTVSTPEYTSTLSLLALGTLSAASTLKRKLKSSKSSEKETTKVS</sequence>
<dbReference type="Proteomes" id="UP000003480">
    <property type="component" value="Unassembled WGS sequence"/>
</dbReference>
<comment type="caution">
    <text evidence="1">The sequence shown here is derived from an EMBL/GenBank/DDBJ whole genome shotgun (WGS) entry which is preliminary data.</text>
</comment>
<protein>
    <recommendedName>
        <fullName evidence="3">PEP-CTERM protein-sorting domain-containing protein</fullName>
    </recommendedName>
</protein>
<reference evidence="1 2" key="1">
    <citation type="submission" date="2012-04" db="EMBL/GenBank/DDBJ databases">
        <authorList>
            <person name="Genoscope - CEA"/>
        </authorList>
    </citation>
    <scope>NUCLEOTIDE SEQUENCE [LARGE SCALE GENOMIC DNA]</scope>
    <source>
        <strain evidence="1 2">9443</strain>
    </source>
</reference>
<dbReference type="HOGENOM" id="CLU_871006_0_0_3"/>
<evidence type="ECO:0008006" key="3">
    <source>
        <dbReference type="Google" id="ProtNLM"/>
    </source>
</evidence>
<accession>I4G784</accession>
<dbReference type="RefSeq" id="WP_002764590.1">
    <property type="nucleotide sequence ID" value="NZ_HE972922.1"/>
</dbReference>
<evidence type="ECO:0000313" key="1">
    <source>
        <dbReference type="EMBL" id="CCI03795.1"/>
    </source>
</evidence>
<proteinExistence type="predicted"/>